<dbReference type="InterPro" id="IPR053536">
    <property type="entry name" value="Lasso_peptide_isopeptidase"/>
</dbReference>
<gene>
    <name evidence="3" type="ORF">SBA_ch1_28300</name>
</gene>
<evidence type="ECO:0000313" key="4">
    <source>
        <dbReference type="Proteomes" id="UP001059971"/>
    </source>
</evidence>
<evidence type="ECO:0000259" key="2">
    <source>
        <dbReference type="Pfam" id="PF00326"/>
    </source>
</evidence>
<dbReference type="InterPro" id="IPR029058">
    <property type="entry name" value="AB_hydrolase_fold"/>
</dbReference>
<keyword evidence="1" id="KW-0732">Signal</keyword>
<dbReference type="RefSeq" id="WP_261934912.1">
    <property type="nucleotide sequence ID" value="NZ_AP018817.1"/>
</dbReference>
<dbReference type="Gene3D" id="2.120.10.30">
    <property type="entry name" value="TolB, C-terminal domain"/>
    <property type="match status" value="1"/>
</dbReference>
<keyword evidence="4" id="KW-1185">Reference proteome</keyword>
<dbReference type="SUPFAM" id="SSF53474">
    <property type="entry name" value="alpha/beta-Hydrolases"/>
    <property type="match status" value="1"/>
</dbReference>
<accession>A0ABM7G5F4</accession>
<dbReference type="InterPro" id="IPR011042">
    <property type="entry name" value="6-blade_b-propeller_TolB-like"/>
</dbReference>
<dbReference type="Pfam" id="PF07676">
    <property type="entry name" value="PD40"/>
    <property type="match status" value="1"/>
</dbReference>
<dbReference type="Pfam" id="PF00326">
    <property type="entry name" value="Peptidase_S9"/>
    <property type="match status" value="1"/>
</dbReference>
<dbReference type="NCBIfam" id="NF033523">
    <property type="entry name" value="lasso_peptidase"/>
    <property type="match status" value="1"/>
</dbReference>
<feature type="chain" id="PRO_5045074935" description="Peptidase S9 prolyl oligopeptidase catalytic domain-containing protein" evidence="1">
    <location>
        <begin position="20"/>
        <end position="680"/>
    </location>
</feature>
<dbReference type="Gene3D" id="3.40.50.1820">
    <property type="entry name" value="alpha/beta hydrolase"/>
    <property type="match status" value="1"/>
</dbReference>
<protein>
    <recommendedName>
        <fullName evidence="2">Peptidase S9 prolyl oligopeptidase catalytic domain-containing protein</fullName>
    </recommendedName>
</protein>
<organism evidence="3 4">
    <name type="scientific">Sphingomonas bisphenolicum</name>
    <dbReference type="NCBI Taxonomy" id="296544"/>
    <lineage>
        <taxon>Bacteria</taxon>
        <taxon>Pseudomonadati</taxon>
        <taxon>Pseudomonadota</taxon>
        <taxon>Alphaproteobacteria</taxon>
        <taxon>Sphingomonadales</taxon>
        <taxon>Sphingomonadaceae</taxon>
        <taxon>Sphingomonas</taxon>
    </lineage>
</organism>
<dbReference type="EMBL" id="AP018817">
    <property type="protein sequence ID" value="BBF70630.1"/>
    <property type="molecule type" value="Genomic_DNA"/>
</dbReference>
<evidence type="ECO:0000313" key="3">
    <source>
        <dbReference type="EMBL" id="BBF70630.1"/>
    </source>
</evidence>
<dbReference type="Proteomes" id="UP001059971">
    <property type="component" value="Chromosome 1"/>
</dbReference>
<dbReference type="InterPro" id="IPR011659">
    <property type="entry name" value="WD40"/>
</dbReference>
<name>A0ABM7G5F4_9SPHN</name>
<dbReference type="SUPFAM" id="SSF82171">
    <property type="entry name" value="DPP6 N-terminal domain-like"/>
    <property type="match status" value="1"/>
</dbReference>
<reference evidence="3" key="1">
    <citation type="submission" date="2018-07" db="EMBL/GenBank/DDBJ databases">
        <title>Complete genome sequence of Sphingomonas bisphenolicum strain AO1, a bisphenol A degradative bacterium isolated from Japanese farm field.</title>
        <authorList>
            <person name="Murakami M."/>
            <person name="Koh M."/>
            <person name="Koba S."/>
            <person name="Matsumura Y."/>
        </authorList>
    </citation>
    <scope>NUCLEOTIDE SEQUENCE</scope>
    <source>
        <strain evidence="3">AO1</strain>
    </source>
</reference>
<evidence type="ECO:0000256" key="1">
    <source>
        <dbReference type="SAM" id="SignalP"/>
    </source>
</evidence>
<feature type="signal peptide" evidence="1">
    <location>
        <begin position="1"/>
        <end position="19"/>
    </location>
</feature>
<feature type="domain" description="Peptidase S9 prolyl oligopeptidase catalytic" evidence="2">
    <location>
        <begin position="493"/>
        <end position="646"/>
    </location>
</feature>
<dbReference type="InterPro" id="IPR001375">
    <property type="entry name" value="Peptidase_S9_cat"/>
</dbReference>
<proteinExistence type="predicted"/>
<sequence length="680" mass="75011">MLPLLALALAAAASSPTSALDCKAALQIKSPGPSRSLSASDLIETLNMGSIPDLDADPMFSTSPDGRSIAVSVARANIASNDFCSGIYVIEPGSGPHLVDSGAGAAFWSFDDYYGMTGFPSGFPKVITPRWSPDGKRLVFLKYVAGRLQLWSWDGSRSKMAATFDDDIVDFRFDDDGLSVIAKLRDGRSAADALDQEGLSGYHFDDRWFPYGRSRPFTRGPAHYSYAAISIATGGHRPATPTEALIFSASGAPSRPHRKAATLAVDANGVSRLALTDGRVQIFCPDSRCTDVEGQAWIAGDAIRFVRREGWGRSLTGIYEWQPDRRSVRKIMQTSDLLLNCGPLGPDILCAREKSVAPRYLDRIDPKSGRSRVAFNPNPEFSSLALGHAERLQWKNDRDLECYGDLIYPPDYRTGTRYPLIVVQYQSRGFLRGGTGDEYPIQLLAKAGYLVLSIQRPPAPLGNEKIDPHERERRQLEGFMERRSILSAIETKVRQLISTGLVDPARIGITGLSDGVSTVQFAALHSTLFKAAAISSCCWEGSQTWILGPAIQTEYEKRGWPASPTDNPALWEGLSWARNADRIPFPVLAQMSDDEYLSGLEALTALRRAGKPVDLYVFSDEHHVKRQPAHRAAIYRRAIDWFNFWLLDKLPDSGGQPGQEAERWQQMRKIWVQREAKPGG</sequence>